<feature type="region of interest" description="Disordered" evidence="1">
    <location>
        <begin position="100"/>
        <end position="129"/>
    </location>
</feature>
<evidence type="ECO:0000313" key="4">
    <source>
        <dbReference type="Proteomes" id="UP001203338"/>
    </source>
</evidence>
<evidence type="ECO:0000259" key="2">
    <source>
        <dbReference type="Pfam" id="PF00691"/>
    </source>
</evidence>
<dbReference type="InterPro" id="IPR006665">
    <property type="entry name" value="OmpA-like"/>
</dbReference>
<dbReference type="Proteomes" id="UP001203338">
    <property type="component" value="Unassembled WGS sequence"/>
</dbReference>
<evidence type="ECO:0000256" key="1">
    <source>
        <dbReference type="SAM" id="MobiDB-lite"/>
    </source>
</evidence>
<dbReference type="PANTHER" id="PTHR30329:SF21">
    <property type="entry name" value="LIPOPROTEIN YIAD-RELATED"/>
    <property type="match status" value="1"/>
</dbReference>
<reference evidence="3 4" key="1">
    <citation type="submission" date="2022-05" db="EMBL/GenBank/DDBJ databases">
        <authorList>
            <person name="Park J.-S."/>
        </authorList>
    </citation>
    <scope>NUCLEOTIDE SEQUENCE [LARGE SCALE GENOMIC DNA]</scope>
    <source>
        <strain evidence="3 4">2012CJ34-2</strain>
    </source>
</reference>
<dbReference type="RefSeq" id="WP_249701319.1">
    <property type="nucleotide sequence ID" value="NZ_JAMFLX010000030.1"/>
</dbReference>
<name>A0ABT0PKB0_9GAMM</name>
<dbReference type="SUPFAM" id="SSF103088">
    <property type="entry name" value="OmpA-like"/>
    <property type="match status" value="1"/>
</dbReference>
<dbReference type="InterPro" id="IPR036737">
    <property type="entry name" value="OmpA-like_sf"/>
</dbReference>
<keyword evidence="4" id="KW-1185">Reference proteome</keyword>
<dbReference type="PANTHER" id="PTHR30329">
    <property type="entry name" value="STATOR ELEMENT OF FLAGELLAR MOTOR COMPLEX"/>
    <property type="match status" value="1"/>
</dbReference>
<dbReference type="Gene3D" id="3.30.1330.60">
    <property type="entry name" value="OmpA-like domain"/>
    <property type="match status" value="1"/>
</dbReference>
<evidence type="ECO:0000313" key="3">
    <source>
        <dbReference type="EMBL" id="MCL6271681.1"/>
    </source>
</evidence>
<dbReference type="InterPro" id="IPR050330">
    <property type="entry name" value="Bact_OuterMem_StrucFunc"/>
</dbReference>
<gene>
    <name evidence="3" type="ORF">M3P05_17320</name>
</gene>
<sequence>MAEYDGLKPGQILADASVAEFIKNLGLGIAEAQKALDDNSVQQIAEFIEPIEGLGGKTLLDLGLSPAFYHYQYADLKCSMQLSLRVQKDLSLGLNIGGSYKSDSSDSSNESASETYKESGSKKSTQTRKASVEITSASAGALVVNGKNFQLSGSSPAERIESLQDALVGDKESGIDRVLYQLKPSTIAINSTADPKHVTVNGNTIAFHGGESNAGIIRISTNGDTEYVLNSSPDIKVQTSAKGDLATYATHVASAITAKNYNVDHIAEGGAFKPVMFEIGKHTISSSQQDYLQVLAYVISKLGFSVDIEGFADTQQYADKSASDQLNKDLGNNRAIEVFSILRSFGVNDSKLNVIESKGDQAARGAGDSPGTDNPVHRKVEIRKSGHTGHWLLVRAKNGGPGLDSVAPNKVGDSSADNGFIYLFDKRALQLENKAVTIDGHTYPYRGDAAGGFTVKSAPAYAKNLADDINSDTNSGLKASARRNIVTVSKNGDKFALTLVTNSSRNIRLDSTEGVTISSQFTLSKTSNMTKQSKGNRSVAVGATVDARYSRQFEMNVTGNSSIAARLVSIPAPPQFLETIKEFLDNEG</sequence>
<accession>A0ABT0PKB0</accession>
<proteinExistence type="predicted"/>
<dbReference type="Pfam" id="PF00691">
    <property type="entry name" value="OmpA"/>
    <property type="match status" value="1"/>
</dbReference>
<protein>
    <submittedName>
        <fullName evidence="3">OmpA family protein</fullName>
    </submittedName>
</protein>
<dbReference type="EMBL" id="JAMFLX010000030">
    <property type="protein sequence ID" value="MCL6271681.1"/>
    <property type="molecule type" value="Genomic_DNA"/>
</dbReference>
<feature type="domain" description="OmpA-like" evidence="2">
    <location>
        <begin position="276"/>
        <end position="362"/>
    </location>
</feature>
<feature type="compositionally biased region" description="Low complexity" evidence="1">
    <location>
        <begin position="100"/>
        <end position="113"/>
    </location>
</feature>
<organism evidence="3 4">
    <name type="scientific">Parendozoicomonas callyspongiae</name>
    <dbReference type="NCBI Taxonomy" id="2942213"/>
    <lineage>
        <taxon>Bacteria</taxon>
        <taxon>Pseudomonadati</taxon>
        <taxon>Pseudomonadota</taxon>
        <taxon>Gammaproteobacteria</taxon>
        <taxon>Oceanospirillales</taxon>
        <taxon>Endozoicomonadaceae</taxon>
        <taxon>Parendozoicomonas</taxon>
    </lineage>
</organism>
<comment type="caution">
    <text evidence="3">The sequence shown here is derived from an EMBL/GenBank/DDBJ whole genome shotgun (WGS) entry which is preliminary data.</text>
</comment>